<keyword evidence="3" id="KW-1185">Reference proteome</keyword>
<feature type="domain" description="Metallo-beta-lactamase" evidence="1">
    <location>
        <begin position="27"/>
        <end position="235"/>
    </location>
</feature>
<name>D0WJL1_SLAES</name>
<dbReference type="Pfam" id="PF00753">
    <property type="entry name" value="Lactamase_B"/>
    <property type="match status" value="1"/>
</dbReference>
<dbReference type="SUPFAM" id="SSF56281">
    <property type="entry name" value="Metallo-hydrolase/oxidoreductase"/>
    <property type="match status" value="1"/>
</dbReference>
<dbReference type="Proteomes" id="UP000006001">
    <property type="component" value="Unassembled WGS sequence"/>
</dbReference>
<dbReference type="Gene3D" id="3.60.15.10">
    <property type="entry name" value="Ribonuclease Z/Hydroxyacylglutathione hydrolase-like"/>
    <property type="match status" value="1"/>
</dbReference>
<dbReference type="InterPro" id="IPR036866">
    <property type="entry name" value="RibonucZ/Hydroxyglut_hydro"/>
</dbReference>
<dbReference type="PANTHER" id="PTHR23131:SF4">
    <property type="entry name" value="METALLO-BETA-LACTAMASE SUPERFAMILY POTEIN"/>
    <property type="match status" value="1"/>
</dbReference>
<dbReference type="InterPro" id="IPR001279">
    <property type="entry name" value="Metallo-B-lactamas"/>
</dbReference>
<sequence length="331" mass="37524">MNHCIRVASTPEVFLIDVPYPNVITRGTNCYVVKDGDDCLVVDLGAPSDEGYAYLMAAFDELGIDPSRARYFLTHLHMDHAGLVDRVVPADAPLYLSRIDFEASAFQRTDLFVRQLEDRIRAEGASESYMREAAAQGLAHDCWISPERNLRFVGEGDMIDIGRFSLRVVETPGHTQGHLTLFEPESRVYFGGDHILFVLSPGLRFSVSDPNTLQNYLDSLRKVQDLQVSRLFHSHGEIEGGVNERIDWLIGHRHRRVEQTWKAIKERPGITGTQAIRLVPWNTRGKSWDETPILLKQCILENGMVVLDHLVNERRIARRVDGTGAFRYEPA</sequence>
<gene>
    <name evidence="2" type="ORF">HMPREF0762_02038</name>
</gene>
<dbReference type="AlphaFoldDB" id="D0WJL1"/>
<dbReference type="PANTHER" id="PTHR23131">
    <property type="entry name" value="ENDORIBONUCLEASE LACTB2"/>
    <property type="match status" value="1"/>
</dbReference>
<dbReference type="OrthoDB" id="2971563at2"/>
<dbReference type="InterPro" id="IPR050662">
    <property type="entry name" value="Sec-metab_biosynth-thioest"/>
</dbReference>
<dbReference type="SMART" id="SM00849">
    <property type="entry name" value="Lactamase_B"/>
    <property type="match status" value="1"/>
</dbReference>
<evidence type="ECO:0000313" key="2">
    <source>
        <dbReference type="EMBL" id="EEZ60559.1"/>
    </source>
</evidence>
<dbReference type="GeneID" id="85007942"/>
<reference evidence="2" key="1">
    <citation type="submission" date="2009-10" db="EMBL/GenBank/DDBJ databases">
        <authorList>
            <person name="Weinstock G."/>
            <person name="Sodergren E."/>
            <person name="Clifton S."/>
            <person name="Fulton L."/>
            <person name="Fulton B."/>
            <person name="Courtney L."/>
            <person name="Fronick C."/>
            <person name="Harrison M."/>
            <person name="Strong C."/>
            <person name="Farmer C."/>
            <person name="Delahaunty K."/>
            <person name="Markovic C."/>
            <person name="Hall O."/>
            <person name="Minx P."/>
            <person name="Tomlinson C."/>
            <person name="Mitreva M."/>
            <person name="Nelson J."/>
            <person name="Hou S."/>
            <person name="Wollam A."/>
            <person name="Pepin K.H."/>
            <person name="Johnson M."/>
            <person name="Bhonagiri V."/>
            <person name="Nash W.E."/>
            <person name="Warren W."/>
            <person name="Chinwalla A."/>
            <person name="Mardis E.R."/>
            <person name="Wilson R.K."/>
        </authorList>
    </citation>
    <scope>NUCLEOTIDE SEQUENCE [LARGE SCALE GENOMIC DNA]</scope>
    <source>
        <strain evidence="2">ATCC 700122</strain>
    </source>
</reference>
<dbReference type="eggNOG" id="COG0491">
    <property type="taxonomic scope" value="Bacteria"/>
</dbReference>
<comment type="caution">
    <text evidence="2">The sequence shown here is derived from an EMBL/GenBank/DDBJ whole genome shotgun (WGS) entry which is preliminary data.</text>
</comment>
<dbReference type="RefSeq" id="WP_006363326.1">
    <property type="nucleotide sequence ID" value="NZ_GG700631.1"/>
</dbReference>
<protein>
    <submittedName>
        <fullName evidence="2">Metallo-beta-lactamase domain protein</fullName>
    </submittedName>
</protein>
<proteinExistence type="predicted"/>
<evidence type="ECO:0000313" key="3">
    <source>
        <dbReference type="Proteomes" id="UP000006001"/>
    </source>
</evidence>
<evidence type="ECO:0000259" key="1">
    <source>
        <dbReference type="SMART" id="SM00849"/>
    </source>
</evidence>
<organism evidence="2 3">
    <name type="scientific">Slackia exigua (strain ATCC 700122 / DSM 15923 / CIP 105133 / JCM 11022 / KCTC 5966 / S-7)</name>
    <dbReference type="NCBI Taxonomy" id="649764"/>
    <lineage>
        <taxon>Bacteria</taxon>
        <taxon>Bacillati</taxon>
        <taxon>Actinomycetota</taxon>
        <taxon>Coriobacteriia</taxon>
        <taxon>Eggerthellales</taxon>
        <taxon>Eggerthellaceae</taxon>
        <taxon>Slackia</taxon>
    </lineage>
</organism>
<dbReference type="EMBL" id="ACUX02000019">
    <property type="protein sequence ID" value="EEZ60559.1"/>
    <property type="molecule type" value="Genomic_DNA"/>
</dbReference>
<accession>D0WJL1</accession>
<dbReference type="STRING" id="649764.HMPREF0762_02038"/>
<dbReference type="HOGENOM" id="CLU_048478_0_0_11"/>